<evidence type="ECO:0000313" key="1">
    <source>
        <dbReference type="EMBL" id="MBG9985457.1"/>
    </source>
</evidence>
<protein>
    <submittedName>
        <fullName evidence="1">tRNA (Adenine(22)-N(1))-methyltransferase TrmK</fullName>
    </submittedName>
</protein>
<proteinExistence type="predicted"/>
<dbReference type="PANTHER" id="PTHR38451">
    <property type="entry name" value="TRNA (ADENINE(22)-N(1))-METHYLTRANSFERASE"/>
    <property type="match status" value="1"/>
</dbReference>
<dbReference type="PANTHER" id="PTHR38451:SF1">
    <property type="entry name" value="TRNA (ADENINE(22)-N(1))-METHYLTRANSFERASE"/>
    <property type="match status" value="1"/>
</dbReference>
<dbReference type="PIRSF" id="PIRSF018637">
    <property type="entry name" value="TrmK"/>
    <property type="match status" value="1"/>
</dbReference>
<accession>A0ABS0LNB3</accession>
<sequence>MNIDKLSDRLQNVANFILQFSESPRRLVDIGSDHAYLPCYLAQKRQIDWAIAGEIADGPLQAAKTQIQAHQLNTMVEARKGDGFEVIQSTDQINVASICGMGGNLITNILEEGRQRNILPSTLVLQANNGMERLRKWLNNHSYAILAEDIVLEKDQFYEMLVAKKQNEVKTLNQKDFVFGSHHLQCPSNLFYQKWRQELSHQVHVLNQLMTNIDTTTNPKRHAKIKETQIRIAMIQEVLNNESH</sequence>
<dbReference type="Gene3D" id="1.10.287.1890">
    <property type="match status" value="1"/>
</dbReference>
<keyword evidence="2" id="KW-1185">Reference proteome</keyword>
<organism evidence="1 2">
    <name type="scientific">Facklamia lactis</name>
    <dbReference type="NCBI Taxonomy" id="2749967"/>
    <lineage>
        <taxon>Bacteria</taxon>
        <taxon>Bacillati</taxon>
        <taxon>Bacillota</taxon>
        <taxon>Bacilli</taxon>
        <taxon>Lactobacillales</taxon>
        <taxon>Aerococcaceae</taxon>
        <taxon>Facklamia</taxon>
    </lineage>
</organism>
<dbReference type="InterPro" id="IPR029063">
    <property type="entry name" value="SAM-dependent_MTases_sf"/>
</dbReference>
<dbReference type="EMBL" id="JACBXQ010000001">
    <property type="protein sequence ID" value="MBG9985457.1"/>
    <property type="molecule type" value="Genomic_DNA"/>
</dbReference>
<evidence type="ECO:0000313" key="2">
    <source>
        <dbReference type="Proteomes" id="UP000721415"/>
    </source>
</evidence>
<reference evidence="1 2" key="1">
    <citation type="submission" date="2020-07" db="EMBL/GenBank/DDBJ databases">
        <title>Facklamia lactis sp. nov., isolated from raw milk.</title>
        <authorList>
            <person name="Doll E.V."/>
            <person name="Huptas C."/>
            <person name="Staib L."/>
            <person name="Wenning M."/>
            <person name="Scherer S."/>
        </authorList>
    </citation>
    <scope>NUCLEOTIDE SEQUENCE [LARGE SCALE GENOMIC DNA]</scope>
    <source>
        <strain evidence="1 2">DSM 111018</strain>
    </source>
</reference>
<dbReference type="Gene3D" id="3.40.50.150">
    <property type="entry name" value="Vaccinia Virus protein VP39"/>
    <property type="match status" value="1"/>
</dbReference>
<dbReference type="InterPro" id="IPR006901">
    <property type="entry name" value="TrmK"/>
</dbReference>
<dbReference type="SUPFAM" id="SSF53335">
    <property type="entry name" value="S-adenosyl-L-methionine-dependent methyltransferases"/>
    <property type="match status" value="1"/>
</dbReference>
<name>A0ABS0LNB3_9LACT</name>
<comment type="caution">
    <text evidence="1">The sequence shown here is derived from an EMBL/GenBank/DDBJ whole genome shotgun (WGS) entry which is preliminary data.</text>
</comment>
<dbReference type="Pfam" id="PF04816">
    <property type="entry name" value="TrmK"/>
    <property type="match status" value="1"/>
</dbReference>
<gene>
    <name evidence="1" type="ORF">HZY91_00945</name>
</gene>
<dbReference type="Proteomes" id="UP000721415">
    <property type="component" value="Unassembled WGS sequence"/>
</dbReference>
<dbReference type="RefSeq" id="WP_197113750.1">
    <property type="nucleotide sequence ID" value="NZ_JACBXQ010000001.1"/>
</dbReference>